<dbReference type="AlphaFoldDB" id="A0A1I1NXM8"/>
<gene>
    <name evidence="3" type="ORF">SAMN05421780_1242</name>
</gene>
<proteinExistence type="predicted"/>
<keyword evidence="2" id="KW-0812">Transmembrane</keyword>
<dbReference type="EMBL" id="FOLE01000024">
    <property type="protein sequence ID" value="SFD02434.1"/>
    <property type="molecule type" value="Genomic_DNA"/>
</dbReference>
<name>A0A1I1NXM8_9BACT</name>
<reference evidence="3 4" key="1">
    <citation type="submission" date="2016-10" db="EMBL/GenBank/DDBJ databases">
        <authorList>
            <person name="de Groot N.N."/>
        </authorList>
    </citation>
    <scope>NUCLEOTIDE SEQUENCE [LARGE SCALE GENOMIC DNA]</scope>
    <source>
        <strain evidence="3 4">DSM 6793</strain>
    </source>
</reference>
<evidence type="ECO:0000313" key="4">
    <source>
        <dbReference type="Proteomes" id="UP000199514"/>
    </source>
</evidence>
<evidence type="ECO:0000313" key="3">
    <source>
        <dbReference type="EMBL" id="SFD02434.1"/>
    </source>
</evidence>
<accession>A0A1I1NXM8</accession>
<evidence type="ECO:0000256" key="1">
    <source>
        <dbReference type="SAM" id="MobiDB-lite"/>
    </source>
</evidence>
<dbReference type="Proteomes" id="UP000199514">
    <property type="component" value="Unassembled WGS sequence"/>
</dbReference>
<protein>
    <submittedName>
        <fullName evidence="3">Uncharacterized protein</fullName>
    </submittedName>
</protein>
<sequence length="138" mass="14916">MKKKKKSTLKKAGDWVAKGAAYYIGFSLLLFIVFAIITTGVAVAANRRKASTGNGSVGAAGTKAKKAPDPKQVNAAFAAKMQRVLASLESDNVVLRSHYEKANANEKEAIEQKLAKNARKANELKKLIPKNNDNDQDE</sequence>
<dbReference type="RefSeq" id="WP_091516991.1">
    <property type="nucleotide sequence ID" value="NZ_FOLE01000024.1"/>
</dbReference>
<feature type="transmembrane region" description="Helical" evidence="2">
    <location>
        <begin position="21"/>
        <end position="45"/>
    </location>
</feature>
<feature type="region of interest" description="Disordered" evidence="1">
    <location>
        <begin position="48"/>
        <end position="70"/>
    </location>
</feature>
<evidence type="ECO:0000256" key="2">
    <source>
        <dbReference type="SAM" id="Phobius"/>
    </source>
</evidence>
<dbReference type="STRING" id="927664.SAMN05421780_1242"/>
<keyword evidence="4" id="KW-1185">Reference proteome</keyword>
<keyword evidence="2" id="KW-1133">Transmembrane helix</keyword>
<organism evidence="3 4">
    <name type="scientific">Flexibacter flexilis DSM 6793</name>
    <dbReference type="NCBI Taxonomy" id="927664"/>
    <lineage>
        <taxon>Bacteria</taxon>
        <taxon>Pseudomonadati</taxon>
        <taxon>Bacteroidota</taxon>
        <taxon>Cytophagia</taxon>
        <taxon>Cytophagales</taxon>
        <taxon>Flexibacteraceae</taxon>
        <taxon>Flexibacter</taxon>
    </lineage>
</organism>
<keyword evidence="2" id="KW-0472">Membrane</keyword>